<keyword evidence="1" id="KW-0472">Membrane</keyword>
<evidence type="ECO:0000313" key="3">
    <source>
        <dbReference type="Proteomes" id="UP001150907"/>
    </source>
</evidence>
<dbReference type="Proteomes" id="UP001150907">
    <property type="component" value="Unassembled WGS sequence"/>
</dbReference>
<organism evidence="2 3">
    <name type="scientific">Coemansia thaxteri</name>
    <dbReference type="NCBI Taxonomy" id="2663907"/>
    <lineage>
        <taxon>Eukaryota</taxon>
        <taxon>Fungi</taxon>
        <taxon>Fungi incertae sedis</taxon>
        <taxon>Zoopagomycota</taxon>
        <taxon>Kickxellomycotina</taxon>
        <taxon>Kickxellomycetes</taxon>
        <taxon>Kickxellales</taxon>
        <taxon>Kickxellaceae</taxon>
        <taxon>Coemansia</taxon>
    </lineage>
</organism>
<evidence type="ECO:0000256" key="1">
    <source>
        <dbReference type="SAM" id="Phobius"/>
    </source>
</evidence>
<gene>
    <name evidence="2" type="ORF">H4R26_000985</name>
</gene>
<dbReference type="InterPro" id="IPR029044">
    <property type="entry name" value="Nucleotide-diphossugar_trans"/>
</dbReference>
<proteinExistence type="predicted"/>
<dbReference type="OrthoDB" id="431432at2759"/>
<name>A0A9W8BLM1_9FUNG</name>
<comment type="caution">
    <text evidence="2">The sequence shown here is derived from an EMBL/GenBank/DDBJ whole genome shotgun (WGS) entry which is preliminary data.</text>
</comment>
<dbReference type="EMBL" id="JANBQF010000037">
    <property type="protein sequence ID" value="KAJ2007092.1"/>
    <property type="molecule type" value="Genomic_DNA"/>
</dbReference>
<dbReference type="SUPFAM" id="SSF53448">
    <property type="entry name" value="Nucleotide-diphospho-sugar transferases"/>
    <property type="match status" value="1"/>
</dbReference>
<feature type="transmembrane region" description="Helical" evidence="1">
    <location>
        <begin position="21"/>
        <end position="42"/>
    </location>
</feature>
<accession>A0A9W8BLM1</accession>
<keyword evidence="1" id="KW-1133">Transmembrane helix</keyword>
<sequence length="258" mass="29638">MKISWTPLSSVKKVYSPFRTRLAIGCVVVLSMAVLTLILKLWGPPPNFLPEPPELSTLKRTRDVKDNLTKTIFMFRGDFSSPHHDIFALHMQALKICDKDTKTSGCDVKLTNNYKYGNLTLKMVETIKMFCNHSEDKKTDFYVKIDDDLIMSPSKLDEIVRHMAATPCQFAGGFYIHLDFYYPSGQIYIFSRAVLDSVCKKLPTARLFSPWAEDLAFGGLVDSHDTNYTCSIKAPANHWHINYKDKRVKVHYYKQHND</sequence>
<keyword evidence="3" id="KW-1185">Reference proteome</keyword>
<keyword evidence="1" id="KW-0812">Transmembrane</keyword>
<reference evidence="2" key="1">
    <citation type="submission" date="2022-07" db="EMBL/GenBank/DDBJ databases">
        <title>Phylogenomic reconstructions and comparative analyses of Kickxellomycotina fungi.</title>
        <authorList>
            <person name="Reynolds N.K."/>
            <person name="Stajich J.E."/>
            <person name="Barry K."/>
            <person name="Grigoriev I.V."/>
            <person name="Crous P."/>
            <person name="Smith M.E."/>
        </authorList>
    </citation>
    <scope>NUCLEOTIDE SEQUENCE</scope>
    <source>
        <strain evidence="2">IMI 214461</strain>
    </source>
</reference>
<protein>
    <submittedName>
        <fullName evidence="2">Uncharacterized protein</fullName>
    </submittedName>
</protein>
<dbReference type="AlphaFoldDB" id="A0A9W8BLM1"/>
<evidence type="ECO:0000313" key="2">
    <source>
        <dbReference type="EMBL" id="KAJ2007092.1"/>
    </source>
</evidence>
<dbReference type="Gene3D" id="3.90.550.50">
    <property type="match status" value="1"/>
</dbReference>